<evidence type="ECO:0000256" key="1">
    <source>
        <dbReference type="SAM" id="SignalP"/>
    </source>
</evidence>
<evidence type="ECO:0008006" key="4">
    <source>
        <dbReference type="Google" id="ProtNLM"/>
    </source>
</evidence>
<organism evidence="2 3">
    <name type="scientific">Myxococcus llanfairpwllgwyngyllgogerychwyrndrobwllllantysiliogogogochensis</name>
    <dbReference type="NCBI Taxonomy" id="2590453"/>
    <lineage>
        <taxon>Bacteria</taxon>
        <taxon>Pseudomonadati</taxon>
        <taxon>Myxococcota</taxon>
        <taxon>Myxococcia</taxon>
        <taxon>Myxococcales</taxon>
        <taxon>Cystobacterineae</taxon>
        <taxon>Myxococcaceae</taxon>
        <taxon>Myxococcus</taxon>
    </lineage>
</organism>
<proteinExistence type="predicted"/>
<keyword evidence="3" id="KW-1185">Reference proteome</keyword>
<accession>A0A540X1W5</accession>
<sequence length="441" mass="45932">MHVASRRFALSLLLSASLFSGCSEDSQTPHEGPATESKCPAVTGAVIEHQGIVSTSETWAAGSPHVITSNLTIRGQVTVEACATVRLAKATSIQVDSGGVLRAEGKQDQVVRFEPHADWPWGQLLIGTGGSARLEWTVLSGGGLSTTMDSIVRVNAGAELPGPRPLFVNHVTIEDSLGPGIILNGTAGFAEGSSDLTIRGTGGEFGRQPLVINPNALGTLPSGTYTGNLEDAIHIGPSIAAASVFYLGSSATLKNLGVPYQVQGLQVGGPGASATLTIEAGTELRFEPETTLRVYDGASALIVAGTPSSPVIFTSNVRNHRPGDWTGIRFDGMNAANRLESAVVRYAGGPCQCSSFGCNYLPPGFDVSSAILVFDEPTSPFIANSRIEDSAGHGILRGWNGSDLSLATSTTFARIAECTETMPKDRDGRCPSETPVCPRSP</sequence>
<keyword evidence="1" id="KW-0732">Signal</keyword>
<feature type="chain" id="PRO_5022018807" description="Lipoprotein" evidence="1">
    <location>
        <begin position="21"/>
        <end position="441"/>
    </location>
</feature>
<gene>
    <name evidence="2" type="ORF">FJV41_14710</name>
</gene>
<dbReference type="OrthoDB" id="5485398at2"/>
<feature type="signal peptide" evidence="1">
    <location>
        <begin position="1"/>
        <end position="20"/>
    </location>
</feature>
<evidence type="ECO:0000313" key="2">
    <source>
        <dbReference type="EMBL" id="TQF15239.1"/>
    </source>
</evidence>
<dbReference type="Proteomes" id="UP000315369">
    <property type="component" value="Unassembled WGS sequence"/>
</dbReference>
<dbReference type="AlphaFoldDB" id="A0A540X1W5"/>
<dbReference type="RefSeq" id="WP_141643102.1">
    <property type="nucleotide sequence ID" value="NZ_VIFM01000048.1"/>
</dbReference>
<evidence type="ECO:0000313" key="3">
    <source>
        <dbReference type="Proteomes" id="UP000315369"/>
    </source>
</evidence>
<dbReference type="EMBL" id="VIFM01000048">
    <property type="protein sequence ID" value="TQF15239.1"/>
    <property type="molecule type" value="Genomic_DNA"/>
</dbReference>
<dbReference type="PROSITE" id="PS51257">
    <property type="entry name" value="PROKAR_LIPOPROTEIN"/>
    <property type="match status" value="1"/>
</dbReference>
<name>A0A540X1W5_9BACT</name>
<reference evidence="2 3" key="1">
    <citation type="submission" date="2019-06" db="EMBL/GenBank/DDBJ databases">
        <authorList>
            <person name="Livingstone P."/>
            <person name="Whitworth D."/>
        </authorList>
    </citation>
    <scope>NUCLEOTIDE SEQUENCE [LARGE SCALE GENOMIC DNA]</scope>
    <source>
        <strain evidence="2 3">AM401</strain>
    </source>
</reference>
<protein>
    <recommendedName>
        <fullName evidence="4">Lipoprotein</fullName>
    </recommendedName>
</protein>
<comment type="caution">
    <text evidence="2">The sequence shown here is derived from an EMBL/GenBank/DDBJ whole genome shotgun (WGS) entry which is preliminary data.</text>
</comment>